<dbReference type="OrthoDB" id="5135310at2759"/>
<evidence type="ECO:0000256" key="1">
    <source>
        <dbReference type="SAM" id="MobiDB-lite"/>
    </source>
</evidence>
<sequence length="643" mass="72535">MGARKNPTDIINRAQSNGFKSGLHHEEDKKTGLQDLKASAKSFNGGFKRRTGNSVPAETIAEINSWIGGPLTSEDGSGVTNIERPKYNYKPVRHERERFQFHFLLLLFCDTGARRVGLFEAGIPYKVAQRTVKNNKDPKNRRFGVTGREHRLLRYNAVFFLLHFAIADGALDHNFFTQILNGKGDGSIEWKEAPLELPVCRSVDRNGCLTSEAMTFAVFKHFALITPTDRYTATERSQHVLHNNNRIFGQSYVAFASSCDGLAAFMRETADHTAVEYFQGLHRFHQPGMPVRLPAALLAKVETSAELAAHDNEIRSAVSLDARAKAQRARKNAVKRLRKKTLQEYREECLKTLRKDRLINGCHTANDTLDPLNEVFPEKRRSNDLAVAERLQFWERDVKALDHIDRSHGWHWTCLHCNFVSDSKESGPQTPLSDLLDDCLDESETGASSLASYVGVPLPPEARSEKTPVDPMLLETEVAEGNAISPCSSGPVPLLDASPPSKIALPSADNLMLLGDDDLPDTSSPLPDGQFRVDKLLGKWRYRRKHVYYLRWETGEHSFEPEEDIAEGIRTEFDRRGFTGFHEGAHIIKWTKARNGEAWYLVAFEGTLEKWELPDKALHQDLARPSKPVPKRKAKKGGRRPRR</sequence>
<keyword evidence="3" id="KW-1185">Reference proteome</keyword>
<gene>
    <name evidence="2" type="ORF">BBO_09343</name>
</gene>
<organism evidence="2 3">
    <name type="scientific">Beauveria brongniartii RCEF 3172</name>
    <dbReference type="NCBI Taxonomy" id="1081107"/>
    <lineage>
        <taxon>Eukaryota</taxon>
        <taxon>Fungi</taxon>
        <taxon>Dikarya</taxon>
        <taxon>Ascomycota</taxon>
        <taxon>Pezizomycotina</taxon>
        <taxon>Sordariomycetes</taxon>
        <taxon>Hypocreomycetidae</taxon>
        <taxon>Hypocreales</taxon>
        <taxon>Cordycipitaceae</taxon>
        <taxon>Beauveria</taxon>
        <taxon>Beauveria brongniartii</taxon>
    </lineage>
</organism>
<dbReference type="PANTHER" id="PTHR37535">
    <property type="entry name" value="FLUG DOMAIN PROTEIN"/>
    <property type="match status" value="1"/>
</dbReference>
<dbReference type="EMBL" id="AZHA01000065">
    <property type="protein sequence ID" value="OAA34079.1"/>
    <property type="molecule type" value="Genomic_DNA"/>
</dbReference>
<accession>A0A166VVU9</accession>
<protein>
    <submittedName>
        <fullName evidence="2">Carbonic anhydrase 2</fullName>
    </submittedName>
</protein>
<reference evidence="2 3" key="1">
    <citation type="journal article" date="2016" name="Genome Biol. Evol.">
        <title>Divergent and convergent evolution of fungal pathogenicity.</title>
        <authorList>
            <person name="Shang Y."/>
            <person name="Xiao G."/>
            <person name="Zheng P."/>
            <person name="Cen K."/>
            <person name="Zhan S."/>
            <person name="Wang C."/>
        </authorList>
    </citation>
    <scope>NUCLEOTIDE SEQUENCE [LARGE SCALE GENOMIC DNA]</scope>
    <source>
        <strain evidence="2 3">RCEF 3172</strain>
    </source>
</reference>
<dbReference type="Proteomes" id="UP000076863">
    <property type="component" value="Unassembled WGS sequence"/>
</dbReference>
<comment type="caution">
    <text evidence="2">The sequence shown here is derived from an EMBL/GenBank/DDBJ whole genome shotgun (WGS) entry which is preliminary data.</text>
</comment>
<name>A0A166VVU9_9HYPO</name>
<dbReference type="AlphaFoldDB" id="A0A166VVU9"/>
<feature type="compositionally biased region" description="Basic residues" evidence="1">
    <location>
        <begin position="629"/>
        <end position="643"/>
    </location>
</feature>
<dbReference type="PANTHER" id="PTHR37535:SF3">
    <property type="entry name" value="FLUG DOMAIN-CONTAINING PROTEIN"/>
    <property type="match status" value="1"/>
</dbReference>
<feature type="region of interest" description="Disordered" evidence="1">
    <location>
        <begin position="619"/>
        <end position="643"/>
    </location>
</feature>
<feature type="region of interest" description="Disordered" evidence="1">
    <location>
        <begin position="1"/>
        <end position="28"/>
    </location>
</feature>
<proteinExistence type="predicted"/>
<evidence type="ECO:0000313" key="2">
    <source>
        <dbReference type="EMBL" id="OAA34079.1"/>
    </source>
</evidence>
<evidence type="ECO:0000313" key="3">
    <source>
        <dbReference type="Proteomes" id="UP000076863"/>
    </source>
</evidence>